<name>A0A031WK64_CLODI</name>
<dbReference type="Proteomes" id="UP000372533">
    <property type="component" value="Unassembled WGS sequence"/>
</dbReference>
<evidence type="ECO:0000313" key="3">
    <source>
        <dbReference type="EMBL" id="CDS95089.1"/>
    </source>
</evidence>
<dbReference type="KEGG" id="pdf:CD630DERM_28480"/>
<organism evidence="1">
    <name type="scientific">Clostridioides difficile</name>
    <name type="common">Peptoclostridium difficile</name>
    <dbReference type="NCBI Taxonomy" id="1496"/>
    <lineage>
        <taxon>Bacteria</taxon>
        <taxon>Bacillati</taxon>
        <taxon>Bacillota</taxon>
        <taxon>Clostridia</taxon>
        <taxon>Peptostreptococcales</taxon>
        <taxon>Peptostreptococcaceae</taxon>
        <taxon>Clostridioides</taxon>
    </lineage>
</organism>
<reference evidence="4" key="4">
    <citation type="submission" date="2021-06" db="EMBL/GenBank/DDBJ databases">
        <authorList>
            <consortium name="NCBI Pathogen Detection Project"/>
        </authorList>
    </citation>
    <scope>NUCLEOTIDE SEQUENCE</scope>
    <source>
        <strain evidence="4">HN1000</strain>
    </source>
</reference>
<evidence type="ECO:0000313" key="7">
    <source>
        <dbReference type="EMBL" id="VHY11591.1"/>
    </source>
</evidence>
<dbReference type="Proteomes" id="UP000411588">
    <property type="component" value="Unassembled WGS sequence"/>
</dbReference>
<dbReference type="Proteomes" id="UP000878956">
    <property type="component" value="Unassembled WGS sequence"/>
</dbReference>
<evidence type="ECO:0000313" key="9">
    <source>
        <dbReference type="Proteomes" id="UP000372533"/>
    </source>
</evidence>
<dbReference type="OMA" id="CRHLQVT"/>
<evidence type="ECO:0000313" key="8">
    <source>
        <dbReference type="Proteomes" id="UP000189137"/>
    </source>
</evidence>
<dbReference type="EMBL" id="LK932411">
    <property type="protein sequence ID" value="CDS89223.1"/>
    <property type="molecule type" value="Genomic_DNA"/>
</dbReference>
<dbReference type="EMBL" id="CAADAN010000002">
    <property type="protein sequence ID" value="VFD29811.1"/>
    <property type="molecule type" value="Genomic_DNA"/>
</dbReference>
<proteinExistence type="predicted"/>
<dbReference type="PATRIC" id="fig|1496.1373.peg.863"/>
<dbReference type="EMBL" id="FUPS01000006">
    <property type="protein sequence ID" value="SJS41755.1"/>
    <property type="molecule type" value="Genomic_DNA"/>
</dbReference>
<dbReference type="EMBL" id="CAAJVP010000011">
    <property type="protein sequence ID" value="VHY11591.1"/>
    <property type="molecule type" value="Genomic_DNA"/>
</dbReference>
<dbReference type="EMBL" id="DAEPXK010000003">
    <property type="protein sequence ID" value="HBH1540981.1"/>
    <property type="molecule type" value="Genomic_DNA"/>
</dbReference>
<dbReference type="AlphaFoldDB" id="A0A031WK64"/>
<reference evidence="4" key="2">
    <citation type="journal article" date="2018" name="Genome Biol.">
        <title>SKESA: strategic k-mer extension for scrupulous assemblies.</title>
        <authorList>
            <person name="Souvorov A."/>
            <person name="Agarwala R."/>
            <person name="Lipman D.J."/>
        </authorList>
    </citation>
    <scope>NUCLEOTIDE SEQUENCE</scope>
    <source>
        <strain evidence="4">HN1000</strain>
    </source>
</reference>
<evidence type="ECO:0000313" key="5">
    <source>
        <dbReference type="EMBL" id="SJS41755.1"/>
    </source>
</evidence>
<accession>A0A031WK64</accession>
<dbReference type="EMBL" id="LK932525">
    <property type="protein sequence ID" value="CDS88616.1"/>
    <property type="molecule type" value="Genomic_DNA"/>
</dbReference>
<dbReference type="EMBL" id="LK932849">
    <property type="protein sequence ID" value="CDS95089.1"/>
    <property type="molecule type" value="Genomic_DNA"/>
</dbReference>
<reference evidence="1" key="1">
    <citation type="submission" date="2014-07" db="EMBL/GenBank/DDBJ databases">
        <authorList>
            <person name="Monot Marc"/>
        </authorList>
    </citation>
    <scope>NUCLEOTIDE SEQUENCE</scope>
    <source>
        <strain evidence="3">7032989</strain>
        <strain evidence="2">7032994</strain>
    </source>
</reference>
<evidence type="ECO:0000313" key="1">
    <source>
        <dbReference type="EMBL" id="CDS88616.1"/>
    </source>
</evidence>
<dbReference type="RefSeq" id="WP_009891149.1">
    <property type="nucleotide sequence ID" value="NZ_AP031492.1"/>
</dbReference>
<sequence length="273" mass="29722">MNEELSSLRFDGVGKCKGGIFDNVNISGTGKIEGSVKCSKFDSSGSAKVFGTTECNEFFTSGLSKVEGNILASKVEISGLLRCTGNINSVEIDTSGIINVEGSIKSDIIHGEGYLKANENIDCENINLSGILECNGFLNCEEVNISLNGTSNFNEVGASSINIKKGHGDYCKKFRMLEKKHINFEKVSSNLISLGLLSIRKYTESKLFANIIEADEISLENSEVKVVRGKNIKIGKGCYVESLEYSESIEIDEDSIVGEIKNISEKIKLKKDK</sequence>
<reference evidence="6 10" key="3">
    <citation type="submission" date="2019-02" db="EMBL/GenBank/DDBJ databases">
        <authorList>
            <consortium name="Pathogen Informatics"/>
        </authorList>
    </citation>
    <scope>NUCLEOTIDE SEQUENCE [LARGE SCALE GENOMIC DNA]</scope>
    <source>
        <strain evidence="6">Clo34</strain>
        <strain evidence="10">clo34</strain>
        <strain evidence="9">tl291</strain>
        <strain evidence="7">Tl291</strain>
        <strain evidence="5 8">VRECD0157</strain>
    </source>
</reference>
<evidence type="ECO:0000313" key="4">
    <source>
        <dbReference type="EMBL" id="HBH1540981.1"/>
    </source>
</evidence>
<gene>
    <name evidence="3" type="ORF">BN1095_20136</name>
    <name evidence="1" type="ORF">BN1096_700068</name>
    <name evidence="2" type="ORF">BN1097_710069</name>
    <name evidence="4" type="ORF">KRM00_000434</name>
    <name evidence="7" type="ORF">SAMEA1402366_02449</name>
    <name evidence="6" type="ORF">SAMEA1402399_00808</name>
    <name evidence="5" type="ORF">SAMEA3375112_02045</name>
</gene>
<evidence type="ECO:0000313" key="6">
    <source>
        <dbReference type="EMBL" id="VFD29811.1"/>
    </source>
</evidence>
<dbReference type="Proteomes" id="UP000189137">
    <property type="component" value="Unassembled WGS sequence"/>
</dbReference>
<protein>
    <submittedName>
        <fullName evidence="5">Polymer-forming cytoskeletal</fullName>
    </submittedName>
</protein>
<evidence type="ECO:0000313" key="10">
    <source>
        <dbReference type="Proteomes" id="UP000411588"/>
    </source>
</evidence>
<evidence type="ECO:0000313" key="2">
    <source>
        <dbReference type="EMBL" id="CDS89223.1"/>
    </source>
</evidence>